<keyword evidence="2" id="KW-1185">Reference proteome</keyword>
<dbReference type="AlphaFoldDB" id="A0A9Q1GHH6"/>
<evidence type="ECO:0000313" key="1">
    <source>
        <dbReference type="EMBL" id="KAJ8421102.1"/>
    </source>
</evidence>
<dbReference type="EMBL" id="JAKOGI010002919">
    <property type="protein sequence ID" value="KAJ8421102.1"/>
    <property type="molecule type" value="Genomic_DNA"/>
</dbReference>
<sequence length="170" mass="18756">MDHPSDPPDLLPSTPPPLLIMHSCCAFGSITSFAQALQSFPPSFGHSCFHPCPFRSWNDGLSISMGWIQFQIVVPLQLQEVYQSVPPLFMVMPLCTSLPVGGPCTPRVHAEPLYLASCLRICAEMVSSAWFFTVMAVRHEFVLIQAMLKIGKIPKGAQAFRTSKIPQAVR</sequence>
<proteinExistence type="predicted"/>
<name>A0A9Q1GHH6_9CARY</name>
<gene>
    <name evidence="1" type="ORF">Cgig2_007813</name>
</gene>
<comment type="caution">
    <text evidence="1">The sequence shown here is derived from an EMBL/GenBank/DDBJ whole genome shotgun (WGS) entry which is preliminary data.</text>
</comment>
<protein>
    <submittedName>
        <fullName evidence="1">Uncharacterized protein</fullName>
    </submittedName>
</protein>
<dbReference type="Proteomes" id="UP001153076">
    <property type="component" value="Unassembled WGS sequence"/>
</dbReference>
<evidence type="ECO:0000313" key="2">
    <source>
        <dbReference type="Proteomes" id="UP001153076"/>
    </source>
</evidence>
<accession>A0A9Q1GHH6</accession>
<organism evidence="1 2">
    <name type="scientific">Carnegiea gigantea</name>
    <dbReference type="NCBI Taxonomy" id="171969"/>
    <lineage>
        <taxon>Eukaryota</taxon>
        <taxon>Viridiplantae</taxon>
        <taxon>Streptophyta</taxon>
        <taxon>Embryophyta</taxon>
        <taxon>Tracheophyta</taxon>
        <taxon>Spermatophyta</taxon>
        <taxon>Magnoliopsida</taxon>
        <taxon>eudicotyledons</taxon>
        <taxon>Gunneridae</taxon>
        <taxon>Pentapetalae</taxon>
        <taxon>Caryophyllales</taxon>
        <taxon>Cactineae</taxon>
        <taxon>Cactaceae</taxon>
        <taxon>Cactoideae</taxon>
        <taxon>Echinocereeae</taxon>
        <taxon>Carnegiea</taxon>
    </lineage>
</organism>
<reference evidence="1" key="1">
    <citation type="submission" date="2022-04" db="EMBL/GenBank/DDBJ databases">
        <title>Carnegiea gigantea Genome sequencing and assembly v2.</title>
        <authorList>
            <person name="Copetti D."/>
            <person name="Sanderson M.J."/>
            <person name="Burquez A."/>
            <person name="Wojciechowski M.F."/>
        </authorList>
    </citation>
    <scope>NUCLEOTIDE SEQUENCE</scope>
    <source>
        <strain evidence="1">SGP5-SGP5p</strain>
        <tissue evidence="1">Aerial part</tissue>
    </source>
</reference>